<protein>
    <submittedName>
        <fullName evidence="1">Uncharacterized protein</fullName>
    </submittedName>
</protein>
<keyword evidence="2" id="KW-1185">Reference proteome</keyword>
<evidence type="ECO:0000313" key="2">
    <source>
        <dbReference type="Proteomes" id="UP000708208"/>
    </source>
</evidence>
<accession>A0A8J2KIE8</accession>
<reference evidence="1" key="1">
    <citation type="submission" date="2021-06" db="EMBL/GenBank/DDBJ databases">
        <authorList>
            <person name="Hodson N. C."/>
            <person name="Mongue J. A."/>
            <person name="Jaron S. K."/>
        </authorList>
    </citation>
    <scope>NUCLEOTIDE SEQUENCE</scope>
</reference>
<dbReference type="Proteomes" id="UP000708208">
    <property type="component" value="Unassembled WGS sequence"/>
</dbReference>
<feature type="non-terminal residue" evidence="1">
    <location>
        <position position="1"/>
    </location>
</feature>
<gene>
    <name evidence="1" type="ORF">AFUS01_LOCUS25763</name>
</gene>
<evidence type="ECO:0000313" key="1">
    <source>
        <dbReference type="EMBL" id="CAG7815060.1"/>
    </source>
</evidence>
<comment type="caution">
    <text evidence="1">The sequence shown here is derived from an EMBL/GenBank/DDBJ whole genome shotgun (WGS) entry which is preliminary data.</text>
</comment>
<name>A0A8J2KIE8_9HEXA</name>
<dbReference type="EMBL" id="CAJVCH010334530">
    <property type="protein sequence ID" value="CAG7815060.1"/>
    <property type="molecule type" value="Genomic_DNA"/>
</dbReference>
<organism evidence="1 2">
    <name type="scientific">Allacma fusca</name>
    <dbReference type="NCBI Taxonomy" id="39272"/>
    <lineage>
        <taxon>Eukaryota</taxon>
        <taxon>Metazoa</taxon>
        <taxon>Ecdysozoa</taxon>
        <taxon>Arthropoda</taxon>
        <taxon>Hexapoda</taxon>
        <taxon>Collembola</taxon>
        <taxon>Symphypleona</taxon>
        <taxon>Sminthuridae</taxon>
        <taxon>Allacma</taxon>
    </lineage>
</organism>
<proteinExistence type="predicted"/>
<dbReference type="AlphaFoldDB" id="A0A8J2KIE8"/>
<sequence>AEIFFCDVGIKTVVSSVSALTGVKMSQMCCTCS</sequence>